<dbReference type="Proteomes" id="UP000241048">
    <property type="component" value="Unassembled WGS sequence"/>
</dbReference>
<dbReference type="RefSeq" id="WP_022359749.1">
    <property type="nucleotide sequence ID" value="NZ_CAUWBW010000007.1"/>
</dbReference>
<accession>A0A2T3FLQ1</accession>
<dbReference type="EMBL" id="PYLO01000005">
    <property type="protein sequence ID" value="PST36153.1"/>
    <property type="molecule type" value="Genomic_DNA"/>
</dbReference>
<proteinExistence type="predicted"/>
<organism evidence="1 2">
    <name type="scientific">Clostridium fessum</name>
    <dbReference type="NCBI Taxonomy" id="2126740"/>
    <lineage>
        <taxon>Bacteria</taxon>
        <taxon>Bacillati</taxon>
        <taxon>Bacillota</taxon>
        <taxon>Clostridia</taxon>
        <taxon>Eubacteriales</taxon>
        <taxon>Clostridiaceae</taxon>
        <taxon>Clostridium</taxon>
    </lineage>
</organism>
<protein>
    <submittedName>
        <fullName evidence="1">DUF1836 domain-containing protein</fullName>
    </submittedName>
</protein>
<dbReference type="InterPro" id="IPR014975">
    <property type="entry name" value="DUF1836"/>
</dbReference>
<name>A0A2T3FLQ1_9CLOT</name>
<dbReference type="GeneID" id="79841266"/>
<dbReference type="PANTHER" id="PTHR40056:SF1">
    <property type="entry name" value="DUF1836 DOMAIN-CONTAINING PROTEIN"/>
    <property type="match status" value="1"/>
</dbReference>
<dbReference type="Pfam" id="PF08876">
    <property type="entry name" value="DUF1836"/>
    <property type="match status" value="1"/>
</dbReference>
<comment type="caution">
    <text evidence="1">The sequence shown here is derived from an EMBL/GenBank/DDBJ whole genome shotgun (WGS) entry which is preliminary data.</text>
</comment>
<sequence>MKSNEERLQDLLAYVDSLTRVHPSEIPGIDLYMDQVTTFMDSHLNTSKWLGEDKILTKTMINNYAKNNLLPPPVKKRYSKNHLLMLILIYYFKNVISFRDIEQLFSPISEHHFSHGSSPELEELYNEIFSLEKGQRKRLQEDVMAKFDAASQTFKDYDCEDREYLQLFAFISELAFDVYLKKQMIEILAEQLRQETPVNPKKKK</sequence>
<keyword evidence="2" id="KW-1185">Reference proteome</keyword>
<reference evidence="1 2" key="1">
    <citation type="submission" date="2018-03" db="EMBL/GenBank/DDBJ databases">
        <title>Lachnoclostridium SNUG30386 gen.nov., sp.nov., isolated from human faeces.</title>
        <authorList>
            <person name="Seo B."/>
            <person name="Jeon K."/>
            <person name="Ko G."/>
        </authorList>
    </citation>
    <scope>NUCLEOTIDE SEQUENCE [LARGE SCALE GENOMIC DNA]</scope>
    <source>
        <strain evidence="1 2">SNUG30386</strain>
    </source>
</reference>
<dbReference type="AlphaFoldDB" id="A0A2T3FLQ1"/>
<gene>
    <name evidence="1" type="ORF">C7U56_13030</name>
</gene>
<evidence type="ECO:0000313" key="2">
    <source>
        <dbReference type="Proteomes" id="UP000241048"/>
    </source>
</evidence>
<evidence type="ECO:0000313" key="1">
    <source>
        <dbReference type="EMBL" id="PST36153.1"/>
    </source>
</evidence>
<dbReference type="PANTHER" id="PTHR40056">
    <property type="entry name" value="HYPOTHETICAL CYTOSOLIC PROTEIN"/>
    <property type="match status" value="1"/>
</dbReference>